<evidence type="ECO:0000259" key="8">
    <source>
        <dbReference type="PROSITE" id="PS50090"/>
    </source>
</evidence>
<dbReference type="FunFam" id="1.10.10.60:FF:000394">
    <property type="entry name" value="MYB transcription factor"/>
    <property type="match status" value="1"/>
</dbReference>
<comment type="subcellular location">
    <subcellularLocation>
        <location evidence="1">Nucleus</location>
    </subcellularLocation>
</comment>
<reference evidence="10" key="1">
    <citation type="submission" date="2019-07" db="EMBL/GenBank/DDBJ databases">
        <authorList>
            <person name="Jiang C.-K."/>
            <person name="Rao G.-Y."/>
        </authorList>
    </citation>
    <scope>NUCLEOTIDE SEQUENCE</scope>
    <source>
        <strain evidence="10">Chongqing</strain>
    </source>
</reference>
<sequence>MGRHSCCQKQKLKKGLWSPEEDEKLVRYITKYGHSCWSTVPEQAGLQRCGKSCRLRWINYLRPDLKRGNFTSHEEKLIIDLHAALGNRWSQIAARLPGRTDNEIKNFWNSCIKKKLKQMGIDPNTHKPLLVATSAAAAAAATSPSGAATATATTTSDAKSPIIEQQFLDKSSATAAMVITRQPPKLFACPEEDDDGDDDDTMGGEDAAMNFKNAGRSDQHDPRKFSFLARTKPPQFFSCGSDRDEDNNAMTPLTPPSSSSNSSSYGSQQLYRPAFGFFPQQQQQQQQQDHPGFLPPAINNWNQHWITQHVPPMAAPFFHPDHAHHPMQQPAQAFGAGTSASLFNSPSTLNNVAPVHVGSLVWYLQQQQQPSMIEQNHHHHHHHQRTSSGSRAEEPSFGHQEIKGDVDDDFSAKYCENFLKFGDFGTGGDPEREFSSSPSGGGDDGEQGSPRCCSNDHAASSLMIKPPVVTSRCSIPDDGGGKESPSMDTSCSNASGGDGGFQFWDSFSNSSIRWSELLPSPAIAPPVCHGGAAMAKPRQHSDQFGDSSPSTIMIKSSGTSWYDRREEEEEFSPELQRIAAALDQII</sequence>
<evidence type="ECO:0000256" key="1">
    <source>
        <dbReference type="ARBA" id="ARBA00004123"/>
    </source>
</evidence>
<evidence type="ECO:0000256" key="2">
    <source>
        <dbReference type="ARBA" id="ARBA00022737"/>
    </source>
</evidence>
<dbReference type="SMART" id="SM00717">
    <property type="entry name" value="SANT"/>
    <property type="match status" value="2"/>
</dbReference>
<feature type="region of interest" description="Disordered" evidence="7">
    <location>
        <begin position="371"/>
        <end position="404"/>
    </location>
</feature>
<proteinExistence type="evidence at transcript level"/>
<keyword evidence="5" id="KW-0804">Transcription</keyword>
<feature type="region of interest" description="Disordered" evidence="7">
    <location>
        <begin position="537"/>
        <end position="570"/>
    </location>
</feature>
<keyword evidence="6" id="KW-0539">Nucleus</keyword>
<evidence type="ECO:0000256" key="6">
    <source>
        <dbReference type="ARBA" id="ARBA00023242"/>
    </source>
</evidence>
<feature type="region of interest" description="Disordered" evidence="7">
    <location>
        <begin position="426"/>
        <end position="457"/>
    </location>
</feature>
<evidence type="ECO:0000313" key="10">
    <source>
        <dbReference type="EMBL" id="QIN53289.1"/>
    </source>
</evidence>
<dbReference type="CDD" id="cd00167">
    <property type="entry name" value="SANT"/>
    <property type="match status" value="2"/>
</dbReference>
<organism evidence="10">
    <name type="scientific">Selaginella moellendorffii</name>
    <name type="common">Spikemoss</name>
    <dbReference type="NCBI Taxonomy" id="88036"/>
    <lineage>
        <taxon>Eukaryota</taxon>
        <taxon>Viridiplantae</taxon>
        <taxon>Streptophyta</taxon>
        <taxon>Embryophyta</taxon>
        <taxon>Tracheophyta</taxon>
        <taxon>Lycopodiopsida</taxon>
        <taxon>Selaginellales</taxon>
        <taxon>Selaginellaceae</taxon>
        <taxon>Selaginella</taxon>
    </lineage>
</organism>
<feature type="compositionally biased region" description="Polar residues" evidence="7">
    <location>
        <begin position="542"/>
        <end position="560"/>
    </location>
</feature>
<dbReference type="Pfam" id="PF00249">
    <property type="entry name" value="Myb_DNA-binding"/>
    <property type="match status" value="2"/>
</dbReference>
<keyword evidence="2" id="KW-0677">Repeat</keyword>
<feature type="domain" description="HTH myb-type" evidence="9">
    <location>
        <begin position="9"/>
        <end position="65"/>
    </location>
</feature>
<dbReference type="PROSITE" id="PS51294">
    <property type="entry name" value="HTH_MYB"/>
    <property type="match status" value="2"/>
</dbReference>
<feature type="domain" description="Myb-like" evidence="8">
    <location>
        <begin position="62"/>
        <end position="112"/>
    </location>
</feature>
<dbReference type="PROSITE" id="PS50090">
    <property type="entry name" value="MYB_LIKE"/>
    <property type="match status" value="2"/>
</dbReference>
<keyword evidence="3" id="KW-0805">Transcription regulation</keyword>
<dbReference type="InterPro" id="IPR051953">
    <property type="entry name" value="Plant_SW-associated_TFs"/>
</dbReference>
<dbReference type="InterPro" id="IPR001005">
    <property type="entry name" value="SANT/Myb"/>
</dbReference>
<dbReference type="InterPro" id="IPR009057">
    <property type="entry name" value="Homeodomain-like_sf"/>
</dbReference>
<feature type="domain" description="HTH myb-type" evidence="9">
    <location>
        <begin position="66"/>
        <end position="116"/>
    </location>
</feature>
<feature type="region of interest" description="Disordered" evidence="7">
    <location>
        <begin position="233"/>
        <end position="266"/>
    </location>
</feature>
<evidence type="ECO:0000256" key="3">
    <source>
        <dbReference type="ARBA" id="ARBA00023015"/>
    </source>
</evidence>
<dbReference type="EMBL" id="MN199013">
    <property type="protein sequence ID" value="QIN53289.1"/>
    <property type="molecule type" value="mRNA"/>
</dbReference>
<dbReference type="GO" id="GO:0005634">
    <property type="term" value="C:nucleus"/>
    <property type="evidence" value="ECO:0007669"/>
    <property type="project" value="UniProtKB-SubCell"/>
</dbReference>
<dbReference type="GO" id="GO:0000976">
    <property type="term" value="F:transcription cis-regulatory region binding"/>
    <property type="evidence" value="ECO:0007669"/>
    <property type="project" value="UniProtKB-ARBA"/>
</dbReference>
<feature type="domain" description="Myb-like" evidence="8">
    <location>
        <begin position="9"/>
        <end position="61"/>
    </location>
</feature>
<feature type="region of interest" description="Disordered" evidence="7">
    <location>
        <begin position="186"/>
        <end position="221"/>
    </location>
</feature>
<keyword evidence="4" id="KW-0238">DNA-binding</keyword>
<feature type="compositionally biased region" description="Acidic residues" evidence="7">
    <location>
        <begin position="190"/>
        <end position="203"/>
    </location>
</feature>
<dbReference type="PANTHER" id="PTHR47997">
    <property type="entry name" value="MYB DOMAIN PROTEIN 55"/>
    <property type="match status" value="1"/>
</dbReference>
<feature type="compositionally biased region" description="Low complexity" evidence="7">
    <location>
        <begin position="257"/>
        <end position="266"/>
    </location>
</feature>
<accession>A0A6G8MV36</accession>
<evidence type="ECO:0000256" key="7">
    <source>
        <dbReference type="SAM" id="MobiDB-lite"/>
    </source>
</evidence>
<dbReference type="FunFam" id="1.10.10.60:FF:000047">
    <property type="entry name" value="Myb transcription factor"/>
    <property type="match status" value="1"/>
</dbReference>
<feature type="compositionally biased region" description="Basic and acidic residues" evidence="7">
    <location>
        <begin position="391"/>
        <end position="404"/>
    </location>
</feature>
<protein>
    <submittedName>
        <fullName evidence="10">R2R3-MYB transcription factor</fullName>
    </submittedName>
</protein>
<evidence type="ECO:0000259" key="9">
    <source>
        <dbReference type="PROSITE" id="PS51294"/>
    </source>
</evidence>
<dbReference type="Gene3D" id="1.10.10.60">
    <property type="entry name" value="Homeodomain-like"/>
    <property type="match status" value="2"/>
</dbReference>
<evidence type="ECO:0000256" key="4">
    <source>
        <dbReference type="ARBA" id="ARBA00023125"/>
    </source>
</evidence>
<dbReference type="SUPFAM" id="SSF46689">
    <property type="entry name" value="Homeodomain-like"/>
    <property type="match status" value="1"/>
</dbReference>
<name>A0A6G8MV36_SELML</name>
<evidence type="ECO:0000256" key="5">
    <source>
        <dbReference type="ARBA" id="ARBA00023163"/>
    </source>
</evidence>
<dbReference type="AlphaFoldDB" id="A0A6G8MV36"/>
<dbReference type="InterPro" id="IPR017930">
    <property type="entry name" value="Myb_dom"/>
</dbReference>